<keyword evidence="1" id="KW-0812">Transmembrane</keyword>
<feature type="transmembrane region" description="Helical" evidence="1">
    <location>
        <begin position="15"/>
        <end position="38"/>
    </location>
</feature>
<sequence length="174" mass="19271">MGLDWRGQIVIVHSARIFVVLGFYMELLAFLVTLEYIGRRDLHQKVFRQILAPISRRSYDPIEIWSCATGRELQLDTATVEASSFTMRIGDLKRAVEDVILRPDQNTLNDIDKRDTIAALDLCQPEPSPPLPTCTPSAASMNACSCSSETVPVDVPRPPPPLCTSTSLDTIVSI</sequence>
<dbReference type="EMBL" id="UYYB01010921">
    <property type="protein sequence ID" value="VDM69046.1"/>
    <property type="molecule type" value="Genomic_DNA"/>
</dbReference>
<keyword evidence="3" id="KW-1185">Reference proteome</keyword>
<reference evidence="2 3" key="1">
    <citation type="submission" date="2018-11" db="EMBL/GenBank/DDBJ databases">
        <authorList>
            <consortium name="Pathogen Informatics"/>
        </authorList>
    </citation>
    <scope>NUCLEOTIDE SEQUENCE [LARGE SCALE GENOMIC DNA]</scope>
</reference>
<keyword evidence="1" id="KW-0472">Membrane</keyword>
<proteinExistence type="predicted"/>
<dbReference type="AlphaFoldDB" id="A0A3P7IHH4"/>
<keyword evidence="1" id="KW-1133">Transmembrane helix</keyword>
<name>A0A3P7IHH4_STRVU</name>
<gene>
    <name evidence="2" type="ORF">SVUK_LOCUS4044</name>
</gene>
<evidence type="ECO:0000313" key="2">
    <source>
        <dbReference type="EMBL" id="VDM69046.1"/>
    </source>
</evidence>
<evidence type="ECO:0000313" key="3">
    <source>
        <dbReference type="Proteomes" id="UP000270094"/>
    </source>
</evidence>
<dbReference type="OrthoDB" id="5874823at2759"/>
<protein>
    <submittedName>
        <fullName evidence="2">Uncharacterized protein</fullName>
    </submittedName>
</protein>
<evidence type="ECO:0000256" key="1">
    <source>
        <dbReference type="SAM" id="Phobius"/>
    </source>
</evidence>
<organism evidence="2 3">
    <name type="scientific">Strongylus vulgaris</name>
    <name type="common">Blood worm</name>
    <dbReference type="NCBI Taxonomy" id="40348"/>
    <lineage>
        <taxon>Eukaryota</taxon>
        <taxon>Metazoa</taxon>
        <taxon>Ecdysozoa</taxon>
        <taxon>Nematoda</taxon>
        <taxon>Chromadorea</taxon>
        <taxon>Rhabditida</taxon>
        <taxon>Rhabditina</taxon>
        <taxon>Rhabditomorpha</taxon>
        <taxon>Strongyloidea</taxon>
        <taxon>Strongylidae</taxon>
        <taxon>Strongylus</taxon>
    </lineage>
</organism>
<dbReference type="Proteomes" id="UP000270094">
    <property type="component" value="Unassembled WGS sequence"/>
</dbReference>
<accession>A0A3P7IHH4</accession>